<reference evidence="1 2" key="1">
    <citation type="journal article" date="2022" name="Plant J.">
        <title>Chromosome-level genome of Camellia lanceoleosa provides a valuable resource for understanding genome evolution and self-incompatibility.</title>
        <authorList>
            <person name="Gong W."/>
            <person name="Xiao S."/>
            <person name="Wang L."/>
            <person name="Liao Z."/>
            <person name="Chang Y."/>
            <person name="Mo W."/>
            <person name="Hu G."/>
            <person name="Li W."/>
            <person name="Zhao G."/>
            <person name="Zhu H."/>
            <person name="Hu X."/>
            <person name="Ji K."/>
            <person name="Xiang X."/>
            <person name="Song Q."/>
            <person name="Yuan D."/>
            <person name="Jin S."/>
            <person name="Zhang L."/>
        </authorList>
    </citation>
    <scope>NUCLEOTIDE SEQUENCE [LARGE SCALE GENOMIC DNA]</scope>
    <source>
        <strain evidence="1">SQ_2022a</strain>
    </source>
</reference>
<evidence type="ECO:0000313" key="2">
    <source>
        <dbReference type="Proteomes" id="UP001060215"/>
    </source>
</evidence>
<evidence type="ECO:0000313" key="1">
    <source>
        <dbReference type="EMBL" id="KAI8029263.1"/>
    </source>
</evidence>
<dbReference type="Proteomes" id="UP001060215">
    <property type="component" value="Chromosome 1"/>
</dbReference>
<keyword evidence="2" id="KW-1185">Reference proteome</keyword>
<dbReference type="EMBL" id="CM045758">
    <property type="protein sequence ID" value="KAI8029263.1"/>
    <property type="molecule type" value="Genomic_DNA"/>
</dbReference>
<gene>
    <name evidence="1" type="ORF">LOK49_LG01G03873</name>
</gene>
<sequence>MIKVGHKPDDRCIASMITAYEKHNLLDKALNLLLEIENDGFELGVATYSVLVDWMAKSHLLDETEQLLGYIAKQGENPPFKIHISLCEMYSKAGVVRGESKTWVGKRKSGHIDIEC</sequence>
<comment type="caution">
    <text evidence="1">The sequence shown here is derived from an EMBL/GenBank/DDBJ whole genome shotgun (WGS) entry which is preliminary data.</text>
</comment>
<accession>A0ACC0IVV5</accession>
<organism evidence="1 2">
    <name type="scientific">Camellia lanceoleosa</name>
    <dbReference type="NCBI Taxonomy" id="1840588"/>
    <lineage>
        <taxon>Eukaryota</taxon>
        <taxon>Viridiplantae</taxon>
        <taxon>Streptophyta</taxon>
        <taxon>Embryophyta</taxon>
        <taxon>Tracheophyta</taxon>
        <taxon>Spermatophyta</taxon>
        <taxon>Magnoliopsida</taxon>
        <taxon>eudicotyledons</taxon>
        <taxon>Gunneridae</taxon>
        <taxon>Pentapetalae</taxon>
        <taxon>asterids</taxon>
        <taxon>Ericales</taxon>
        <taxon>Theaceae</taxon>
        <taxon>Camellia</taxon>
    </lineage>
</organism>
<protein>
    <submittedName>
        <fullName evidence="1">Pentatricopeptide repeat-containing protein</fullName>
    </submittedName>
</protein>
<proteinExistence type="predicted"/>
<name>A0ACC0IVV5_9ERIC</name>